<evidence type="ECO:0000256" key="1">
    <source>
        <dbReference type="SAM" id="MobiDB-lite"/>
    </source>
</evidence>
<dbReference type="EMBL" id="PQIB02000016">
    <property type="protein sequence ID" value="RLM60925.1"/>
    <property type="molecule type" value="Genomic_DNA"/>
</dbReference>
<feature type="compositionally biased region" description="Basic and acidic residues" evidence="1">
    <location>
        <begin position="64"/>
        <end position="82"/>
    </location>
</feature>
<sequence length="91" mass="10225">MAAPDRRPSPSRRALGMSMEEWLLPNPSRLSVRTASMPLNPETKSEAFNRAARSRRHGDRRGRRCEWDGDAGRLLHGDDNPVYRRGRAGAG</sequence>
<name>A0A3L6PQI6_PANMI</name>
<protein>
    <submittedName>
        <fullName evidence="2">Uncharacterized protein</fullName>
    </submittedName>
</protein>
<evidence type="ECO:0000313" key="2">
    <source>
        <dbReference type="EMBL" id="RLM60925.1"/>
    </source>
</evidence>
<feature type="compositionally biased region" description="Basic residues" evidence="1">
    <location>
        <begin position="52"/>
        <end position="63"/>
    </location>
</feature>
<feature type="region of interest" description="Disordered" evidence="1">
    <location>
        <begin position="47"/>
        <end position="91"/>
    </location>
</feature>
<accession>A0A3L6PQI6</accession>
<reference evidence="3" key="1">
    <citation type="journal article" date="2019" name="Nat. Commun.">
        <title>The genome of broomcorn millet.</title>
        <authorList>
            <person name="Zou C."/>
            <person name="Miki D."/>
            <person name="Li D."/>
            <person name="Tang Q."/>
            <person name="Xiao L."/>
            <person name="Rajput S."/>
            <person name="Deng P."/>
            <person name="Jia W."/>
            <person name="Huang R."/>
            <person name="Zhang M."/>
            <person name="Sun Y."/>
            <person name="Hu J."/>
            <person name="Fu X."/>
            <person name="Schnable P.S."/>
            <person name="Li F."/>
            <person name="Zhang H."/>
            <person name="Feng B."/>
            <person name="Zhu X."/>
            <person name="Liu R."/>
            <person name="Schnable J.C."/>
            <person name="Zhu J.-K."/>
            <person name="Zhang H."/>
        </authorList>
    </citation>
    <scope>NUCLEOTIDE SEQUENCE [LARGE SCALE GENOMIC DNA]</scope>
</reference>
<evidence type="ECO:0000313" key="3">
    <source>
        <dbReference type="Proteomes" id="UP000275267"/>
    </source>
</evidence>
<proteinExistence type="predicted"/>
<comment type="caution">
    <text evidence="2">The sequence shown here is derived from an EMBL/GenBank/DDBJ whole genome shotgun (WGS) entry which is preliminary data.</text>
</comment>
<keyword evidence="3" id="KW-1185">Reference proteome</keyword>
<dbReference type="Proteomes" id="UP000275267">
    <property type="component" value="Unassembled WGS sequence"/>
</dbReference>
<dbReference type="AlphaFoldDB" id="A0A3L6PQI6"/>
<organism evidence="2 3">
    <name type="scientific">Panicum miliaceum</name>
    <name type="common">Proso millet</name>
    <name type="synonym">Broomcorn millet</name>
    <dbReference type="NCBI Taxonomy" id="4540"/>
    <lineage>
        <taxon>Eukaryota</taxon>
        <taxon>Viridiplantae</taxon>
        <taxon>Streptophyta</taxon>
        <taxon>Embryophyta</taxon>
        <taxon>Tracheophyta</taxon>
        <taxon>Spermatophyta</taxon>
        <taxon>Magnoliopsida</taxon>
        <taxon>Liliopsida</taxon>
        <taxon>Poales</taxon>
        <taxon>Poaceae</taxon>
        <taxon>PACMAD clade</taxon>
        <taxon>Panicoideae</taxon>
        <taxon>Panicodae</taxon>
        <taxon>Paniceae</taxon>
        <taxon>Panicinae</taxon>
        <taxon>Panicum</taxon>
        <taxon>Panicum sect. Panicum</taxon>
    </lineage>
</organism>
<gene>
    <name evidence="2" type="ORF">C2845_PM14G13500</name>
</gene>